<dbReference type="PROSITE" id="PS50109">
    <property type="entry name" value="HIS_KIN"/>
    <property type="match status" value="1"/>
</dbReference>
<accession>A0A1N6RZ29</accession>
<dbReference type="Gene3D" id="6.10.340.10">
    <property type="match status" value="1"/>
</dbReference>
<evidence type="ECO:0000313" key="18">
    <source>
        <dbReference type="Proteomes" id="UP000215545"/>
    </source>
</evidence>
<dbReference type="SUPFAM" id="SSF47384">
    <property type="entry name" value="Homodimeric domain of signal transducing histidine kinase"/>
    <property type="match status" value="1"/>
</dbReference>
<dbReference type="InterPro" id="IPR050351">
    <property type="entry name" value="BphY/WalK/GraS-like"/>
</dbReference>
<dbReference type="Pfam" id="PF02518">
    <property type="entry name" value="HATPase_c"/>
    <property type="match status" value="1"/>
</dbReference>
<comment type="catalytic activity">
    <reaction evidence="1">
        <text>ATP + protein L-histidine = ADP + protein N-phospho-L-histidine.</text>
        <dbReference type="EC" id="2.7.13.3"/>
    </reaction>
</comment>
<feature type="domain" description="HAMP" evidence="14">
    <location>
        <begin position="183"/>
        <end position="235"/>
    </location>
</feature>
<keyword evidence="9" id="KW-0067">ATP-binding</keyword>
<keyword evidence="12" id="KW-0812">Transmembrane</keyword>
<evidence type="ECO:0000256" key="9">
    <source>
        <dbReference type="ARBA" id="ARBA00022840"/>
    </source>
</evidence>
<dbReference type="EMBL" id="FTLX01000002">
    <property type="protein sequence ID" value="SIQ34113.1"/>
    <property type="molecule type" value="Genomic_DNA"/>
</dbReference>
<dbReference type="SMART" id="SM00304">
    <property type="entry name" value="HAMP"/>
    <property type="match status" value="1"/>
</dbReference>
<dbReference type="Gene3D" id="3.30.565.10">
    <property type="entry name" value="Histidine kinase-like ATPase, C-terminal domain"/>
    <property type="match status" value="1"/>
</dbReference>
<evidence type="ECO:0000259" key="13">
    <source>
        <dbReference type="PROSITE" id="PS50109"/>
    </source>
</evidence>
<dbReference type="STRING" id="1017273.SAMN05443094_102261"/>
<dbReference type="Pfam" id="PF00512">
    <property type="entry name" value="HisKA"/>
    <property type="match status" value="1"/>
</dbReference>
<reference evidence="18" key="2">
    <citation type="submission" date="2017-03" db="EMBL/GenBank/DDBJ databases">
        <title>Bacillus sp. V-88(T) DSM27956, whole genome shotgun sequencing project.</title>
        <authorList>
            <person name="Dastager S.G."/>
            <person name="Neurgaonkar P.S."/>
            <person name="Dharne M.S."/>
        </authorList>
    </citation>
    <scope>NUCLEOTIDE SEQUENCE [LARGE SCALE GENOMIC DNA]</scope>
    <source>
        <strain evidence="18">DSM 25145</strain>
    </source>
</reference>
<evidence type="ECO:0000259" key="14">
    <source>
        <dbReference type="PROSITE" id="PS50885"/>
    </source>
</evidence>
<keyword evidence="18" id="KW-1185">Reference proteome</keyword>
<dbReference type="InterPro" id="IPR003661">
    <property type="entry name" value="HisK_dim/P_dom"/>
</dbReference>
<dbReference type="SMART" id="SM00388">
    <property type="entry name" value="HisKA"/>
    <property type="match status" value="1"/>
</dbReference>
<sequence>MFTKLSFKIGLLFFISILLIEALLFYTLYVTLVDDRVDEVMDNLLARGETHSAVLAESFQEETMNHVSMMEGASSFSVIVTDETGGVLIHSDPIQPEMAAVIQNTDFQSMPAGGQVVETKWDEKEYIASDSPVMNDGEHLGHVFMFSDTEAIERMVSHIQRQFVWAGVIAALLTVATIMSLSRFITMPLIRMKEATEKLSLGHHQVDLVVDRNDELGELAASITKLSDDLDRLKRARNEFLSSISHELRTPLTYIKGYSDILNRPGLSEQDKEKYAAIIQEEADRLTGFIQKLFELAKMDQHEFRIVKKEASLDKLLEGVVQFVREAFEQEGKSLAISGAKGVQVMMDQERMQQVLLNLLDNARKYSSTGSHVSIAVVEKNDEVIVEVKDEGAGIPKEDLPFIFDRLYRVDKSRARESGGFGIGLSVAKEIVEAHGGRMFIESKEGMGTKATISLKRKDDRDEYHLIG</sequence>
<dbReference type="RefSeq" id="WP_045849087.1">
    <property type="nucleotide sequence ID" value="NZ_FTLX01000002.1"/>
</dbReference>
<dbReference type="PANTHER" id="PTHR42878">
    <property type="entry name" value="TWO-COMPONENT HISTIDINE KINASE"/>
    <property type="match status" value="1"/>
</dbReference>
<protein>
    <recommendedName>
        <fullName evidence="3">histidine kinase</fullName>
        <ecNumber evidence="3">2.7.13.3</ecNumber>
    </recommendedName>
</protein>
<organism evidence="16 17">
    <name type="scientific">Domibacillus enclensis</name>
    <dbReference type="NCBI Taxonomy" id="1017273"/>
    <lineage>
        <taxon>Bacteria</taxon>
        <taxon>Bacillati</taxon>
        <taxon>Bacillota</taxon>
        <taxon>Bacilli</taxon>
        <taxon>Bacillales</taxon>
        <taxon>Bacillaceae</taxon>
        <taxon>Domibacillus</taxon>
    </lineage>
</organism>
<evidence type="ECO:0000256" key="5">
    <source>
        <dbReference type="ARBA" id="ARBA00022553"/>
    </source>
</evidence>
<evidence type="ECO:0000313" key="17">
    <source>
        <dbReference type="Proteomes" id="UP000186385"/>
    </source>
</evidence>
<evidence type="ECO:0000256" key="1">
    <source>
        <dbReference type="ARBA" id="ARBA00000085"/>
    </source>
</evidence>
<dbReference type="CDD" id="cd06225">
    <property type="entry name" value="HAMP"/>
    <property type="match status" value="1"/>
</dbReference>
<dbReference type="SUPFAM" id="SSF55874">
    <property type="entry name" value="ATPase domain of HSP90 chaperone/DNA topoisomerase II/histidine kinase"/>
    <property type="match status" value="1"/>
</dbReference>
<feature type="transmembrane region" description="Helical" evidence="12">
    <location>
        <begin position="12"/>
        <end position="32"/>
    </location>
</feature>
<comment type="subcellular location">
    <subcellularLocation>
        <location evidence="2">Cell membrane</location>
        <topology evidence="2">Multi-pass membrane protein</topology>
    </subcellularLocation>
</comment>
<dbReference type="GO" id="GO:0005524">
    <property type="term" value="F:ATP binding"/>
    <property type="evidence" value="ECO:0007669"/>
    <property type="project" value="UniProtKB-KW"/>
</dbReference>
<dbReference type="EMBL" id="MWSK01000002">
    <property type="protein sequence ID" value="OXS79176.1"/>
    <property type="molecule type" value="Genomic_DNA"/>
</dbReference>
<dbReference type="InterPro" id="IPR005467">
    <property type="entry name" value="His_kinase_dom"/>
</dbReference>
<evidence type="ECO:0000256" key="8">
    <source>
        <dbReference type="ARBA" id="ARBA00022777"/>
    </source>
</evidence>
<dbReference type="InterPro" id="IPR036890">
    <property type="entry name" value="HATPase_C_sf"/>
</dbReference>
<dbReference type="PROSITE" id="PS50885">
    <property type="entry name" value="HAMP"/>
    <property type="match status" value="1"/>
</dbReference>
<reference evidence="15" key="3">
    <citation type="submission" date="2017-03" db="EMBL/GenBank/DDBJ databases">
        <authorList>
            <person name="Dastager S.G."/>
            <person name="Neurgaonkar P.S."/>
            <person name="Dharne M.S."/>
        </authorList>
    </citation>
    <scope>NUCLEOTIDE SEQUENCE</scope>
    <source>
        <strain evidence="15">DSM 25145</strain>
    </source>
</reference>
<dbReference type="Proteomes" id="UP000215545">
    <property type="component" value="Unassembled WGS sequence"/>
</dbReference>
<gene>
    <name evidence="15" type="ORF">B1B05_05225</name>
    <name evidence="16" type="ORF">SAMN05443094_102261</name>
</gene>
<evidence type="ECO:0000256" key="11">
    <source>
        <dbReference type="ARBA" id="ARBA00023136"/>
    </source>
</evidence>
<feature type="transmembrane region" description="Helical" evidence="12">
    <location>
        <begin position="163"/>
        <end position="185"/>
    </location>
</feature>
<evidence type="ECO:0000256" key="12">
    <source>
        <dbReference type="SAM" id="Phobius"/>
    </source>
</evidence>
<dbReference type="Pfam" id="PF00672">
    <property type="entry name" value="HAMP"/>
    <property type="match status" value="1"/>
</dbReference>
<dbReference type="EC" id="2.7.13.3" evidence="3"/>
<dbReference type="PRINTS" id="PR00344">
    <property type="entry name" value="BCTRLSENSOR"/>
</dbReference>
<name>A0A1N6RZ29_9BACI</name>
<dbReference type="SUPFAM" id="SSF158472">
    <property type="entry name" value="HAMP domain-like"/>
    <property type="match status" value="1"/>
</dbReference>
<dbReference type="FunFam" id="3.30.565.10:FF:000006">
    <property type="entry name" value="Sensor histidine kinase WalK"/>
    <property type="match status" value="1"/>
</dbReference>
<dbReference type="PANTHER" id="PTHR42878:SF3">
    <property type="entry name" value="HISTIDINE PROTEIN KINASE SAES"/>
    <property type="match status" value="1"/>
</dbReference>
<dbReference type="SMART" id="SM00387">
    <property type="entry name" value="HATPase_c"/>
    <property type="match status" value="1"/>
</dbReference>
<evidence type="ECO:0000256" key="10">
    <source>
        <dbReference type="ARBA" id="ARBA00023012"/>
    </source>
</evidence>
<evidence type="ECO:0000313" key="16">
    <source>
        <dbReference type="EMBL" id="SIQ34113.1"/>
    </source>
</evidence>
<reference evidence="16 17" key="1">
    <citation type="submission" date="2017-01" db="EMBL/GenBank/DDBJ databases">
        <authorList>
            <person name="Mah S.A."/>
            <person name="Swanson W.J."/>
            <person name="Moy G.W."/>
            <person name="Vacquier V.D."/>
        </authorList>
    </citation>
    <scope>NUCLEOTIDE SEQUENCE [LARGE SCALE GENOMIC DNA]</scope>
    <source>
        <strain evidence="16 17">NIO-1016</strain>
    </source>
</reference>
<dbReference type="InterPro" id="IPR003660">
    <property type="entry name" value="HAMP_dom"/>
</dbReference>
<dbReference type="CDD" id="cd00075">
    <property type="entry name" value="HATPase"/>
    <property type="match status" value="1"/>
</dbReference>
<evidence type="ECO:0000256" key="6">
    <source>
        <dbReference type="ARBA" id="ARBA00022679"/>
    </source>
</evidence>
<dbReference type="AlphaFoldDB" id="A0A1N6RZ29"/>
<dbReference type="Proteomes" id="UP000186385">
    <property type="component" value="Unassembled WGS sequence"/>
</dbReference>
<evidence type="ECO:0000256" key="3">
    <source>
        <dbReference type="ARBA" id="ARBA00012438"/>
    </source>
</evidence>
<keyword evidence="10" id="KW-0902">Two-component regulatory system</keyword>
<keyword evidence="8 15" id="KW-0418">Kinase</keyword>
<dbReference type="CDD" id="cd00082">
    <property type="entry name" value="HisKA"/>
    <property type="match status" value="1"/>
</dbReference>
<evidence type="ECO:0000256" key="2">
    <source>
        <dbReference type="ARBA" id="ARBA00004651"/>
    </source>
</evidence>
<feature type="domain" description="Histidine kinase" evidence="13">
    <location>
        <begin position="243"/>
        <end position="459"/>
    </location>
</feature>
<dbReference type="FunFam" id="1.10.287.130:FF:000001">
    <property type="entry name" value="Two-component sensor histidine kinase"/>
    <property type="match status" value="1"/>
</dbReference>
<dbReference type="GO" id="GO:0000156">
    <property type="term" value="F:phosphorelay response regulator activity"/>
    <property type="evidence" value="ECO:0007669"/>
    <property type="project" value="TreeGrafter"/>
</dbReference>
<dbReference type="GO" id="GO:0000155">
    <property type="term" value="F:phosphorelay sensor kinase activity"/>
    <property type="evidence" value="ECO:0007669"/>
    <property type="project" value="InterPro"/>
</dbReference>
<keyword evidence="11 12" id="KW-0472">Membrane</keyword>
<dbReference type="GO" id="GO:0005886">
    <property type="term" value="C:plasma membrane"/>
    <property type="evidence" value="ECO:0007669"/>
    <property type="project" value="UniProtKB-SubCell"/>
</dbReference>
<keyword evidence="4" id="KW-1003">Cell membrane</keyword>
<dbReference type="InterPro" id="IPR004358">
    <property type="entry name" value="Sig_transdc_His_kin-like_C"/>
</dbReference>
<evidence type="ECO:0000256" key="4">
    <source>
        <dbReference type="ARBA" id="ARBA00022475"/>
    </source>
</evidence>
<dbReference type="GO" id="GO:0007234">
    <property type="term" value="P:osmosensory signaling via phosphorelay pathway"/>
    <property type="evidence" value="ECO:0007669"/>
    <property type="project" value="TreeGrafter"/>
</dbReference>
<keyword evidence="5" id="KW-0597">Phosphoprotein</keyword>
<keyword evidence="12" id="KW-1133">Transmembrane helix</keyword>
<proteinExistence type="predicted"/>
<dbReference type="GO" id="GO:0030295">
    <property type="term" value="F:protein kinase activator activity"/>
    <property type="evidence" value="ECO:0007669"/>
    <property type="project" value="TreeGrafter"/>
</dbReference>
<evidence type="ECO:0000313" key="15">
    <source>
        <dbReference type="EMBL" id="OXS79176.1"/>
    </source>
</evidence>
<evidence type="ECO:0000256" key="7">
    <source>
        <dbReference type="ARBA" id="ARBA00022741"/>
    </source>
</evidence>
<dbReference type="InterPro" id="IPR036097">
    <property type="entry name" value="HisK_dim/P_sf"/>
</dbReference>
<dbReference type="OrthoDB" id="9813151at2"/>
<keyword evidence="6" id="KW-0808">Transferase</keyword>
<keyword evidence="7" id="KW-0547">Nucleotide-binding</keyword>
<dbReference type="InterPro" id="IPR003594">
    <property type="entry name" value="HATPase_dom"/>
</dbReference>
<dbReference type="Gene3D" id="1.10.287.130">
    <property type="match status" value="1"/>
</dbReference>